<dbReference type="InterPro" id="IPR053932">
    <property type="entry name" value="GeBP-like_DBD"/>
</dbReference>
<dbReference type="EnsemblPlants" id="Kaladp0011s0078.1.v1.1">
    <property type="protein sequence ID" value="Kaladp0011s0078.1.v1.1"/>
    <property type="gene ID" value="Kaladp0011s0078.v1.1"/>
</dbReference>
<feature type="region of interest" description="Disordered" evidence="2">
    <location>
        <begin position="338"/>
        <end position="358"/>
    </location>
</feature>
<evidence type="ECO:0000313" key="5">
    <source>
        <dbReference type="Proteomes" id="UP000594263"/>
    </source>
</evidence>
<evidence type="ECO:0000313" key="4">
    <source>
        <dbReference type="EnsemblPlants" id="Kaladp0011s0078.1.v1.1"/>
    </source>
</evidence>
<organism evidence="4 5">
    <name type="scientific">Kalanchoe fedtschenkoi</name>
    <name type="common">Lavender scallops</name>
    <name type="synonym">South American air plant</name>
    <dbReference type="NCBI Taxonomy" id="63787"/>
    <lineage>
        <taxon>Eukaryota</taxon>
        <taxon>Viridiplantae</taxon>
        <taxon>Streptophyta</taxon>
        <taxon>Embryophyta</taxon>
        <taxon>Tracheophyta</taxon>
        <taxon>Spermatophyta</taxon>
        <taxon>Magnoliopsida</taxon>
        <taxon>eudicotyledons</taxon>
        <taxon>Gunneridae</taxon>
        <taxon>Pentapetalae</taxon>
        <taxon>Saxifragales</taxon>
        <taxon>Crassulaceae</taxon>
        <taxon>Kalanchoe</taxon>
    </lineage>
</organism>
<protein>
    <recommendedName>
        <fullName evidence="3">Glabrous enhancer-binding protein-like DBD domain-containing protein</fullName>
    </recommendedName>
</protein>
<dbReference type="Pfam" id="PF04504">
    <property type="entry name" value="GeBP-like_DBD"/>
    <property type="match status" value="1"/>
</dbReference>
<accession>A0A7N0RHM3</accession>
<proteinExistence type="inferred from homology"/>
<dbReference type="Gramene" id="Kaladp0011s0078.1.v1.1">
    <property type="protein sequence ID" value="Kaladp0011s0078.1.v1.1"/>
    <property type="gene ID" value="Kaladp0011s0078.v1.1"/>
</dbReference>
<feature type="domain" description="Glabrous enhancer-binding protein-like DBD" evidence="3">
    <location>
        <begin position="33"/>
        <end position="91"/>
    </location>
</feature>
<dbReference type="GO" id="GO:0005634">
    <property type="term" value="C:nucleus"/>
    <property type="evidence" value="ECO:0007669"/>
    <property type="project" value="TreeGrafter"/>
</dbReference>
<keyword evidence="5" id="KW-1185">Reference proteome</keyword>
<sequence length="394" mass="42784">MGRPLPLPVVPDADDPIRLSLVVPCVVSCLRIDLVKSKLQLDFNKNQPVEKLRRLKKKYRNVLARVSLGKEVQFRSPHDQATFEIANKIWGTPQSSHSSKDQIHQQHQQQMRGVDVDDDMPPNFNPASANLNLNVASNFNNFNSSGGYNNHHHHSDLLAADERKSQPEQQKAKKRIRVKMEDSWSLMDQKGSAVAALASNLSPAQNPIWQPVTGLSTPSLVEETVKNKISPLMYDRYGGSGVGGSGGLGDGIVSPVPLSFASQRRIGEGDGGDEEGGGGDSTGAAMLLAAKAVGKKKRRVGGVTLKEVNGVVGSGAVRGWRQLVTGCEQQQLTSLSSSRQSSLSSYHQTSSSSSSSDYRFKFSSARDHARPECSGLWLTSVENRFGLTEWVGID</sequence>
<evidence type="ECO:0000256" key="2">
    <source>
        <dbReference type="SAM" id="MobiDB-lite"/>
    </source>
</evidence>
<dbReference type="Proteomes" id="UP000594263">
    <property type="component" value="Unplaced"/>
</dbReference>
<dbReference type="InterPro" id="IPR007592">
    <property type="entry name" value="GEBP"/>
</dbReference>
<reference evidence="4" key="1">
    <citation type="submission" date="2021-01" db="UniProtKB">
        <authorList>
            <consortium name="EnsemblPlants"/>
        </authorList>
    </citation>
    <scope>IDENTIFICATION</scope>
</reference>
<dbReference type="PANTHER" id="PTHR31662">
    <property type="entry name" value="BNAANNG10740D PROTEIN-RELATED"/>
    <property type="match status" value="1"/>
</dbReference>
<dbReference type="AlphaFoldDB" id="A0A7N0RHM3"/>
<dbReference type="GO" id="GO:0006355">
    <property type="term" value="P:regulation of DNA-templated transcription"/>
    <property type="evidence" value="ECO:0007669"/>
    <property type="project" value="InterPro"/>
</dbReference>
<feature type="compositionally biased region" description="Low complexity" evidence="2">
    <location>
        <begin position="338"/>
        <end position="356"/>
    </location>
</feature>
<dbReference type="PANTHER" id="PTHR31662:SF1">
    <property type="entry name" value="OS01G0249900 PROTEIN"/>
    <property type="match status" value="1"/>
</dbReference>
<evidence type="ECO:0000256" key="1">
    <source>
        <dbReference type="ARBA" id="ARBA00010820"/>
    </source>
</evidence>
<name>A0A7N0RHM3_KALFE</name>
<comment type="similarity">
    <text evidence="1">Belongs to the GeBP family.</text>
</comment>
<evidence type="ECO:0000259" key="3">
    <source>
        <dbReference type="Pfam" id="PF04504"/>
    </source>
</evidence>